<organism evidence="2">
    <name type="scientific">Companilactobacillus formosensis</name>
    <dbReference type="NCBI Taxonomy" id="1617889"/>
    <lineage>
        <taxon>Bacteria</taxon>
        <taxon>Bacillati</taxon>
        <taxon>Bacillota</taxon>
        <taxon>Bacilli</taxon>
        <taxon>Lactobacillales</taxon>
        <taxon>Lactobacillaceae</taxon>
        <taxon>Companilactobacillus</taxon>
    </lineage>
</organism>
<reference evidence="2" key="1">
    <citation type="submission" date="2018-01" db="EMBL/GenBank/DDBJ databases">
        <title>Genome sequnecing of Lactobacillus formosensis KACC 18721.</title>
        <authorList>
            <person name="Kim S.-J."/>
            <person name="Heo J."/>
        </authorList>
    </citation>
    <scope>NUCLEOTIDE SEQUENCE</scope>
    <source>
        <strain evidence="2">KACC 18721</strain>
    </source>
</reference>
<dbReference type="InterPro" id="IPR024968">
    <property type="entry name" value="SlpA_C_lactobacillus"/>
</dbReference>
<dbReference type="InterPro" id="IPR032675">
    <property type="entry name" value="LRR_dom_sf"/>
</dbReference>
<dbReference type="Gene3D" id="3.80.10.10">
    <property type="entry name" value="Ribonuclease Inhibitor"/>
    <property type="match status" value="2"/>
</dbReference>
<dbReference type="AlphaFoldDB" id="A0A2P4R4Z1"/>
<evidence type="ECO:0000259" key="1">
    <source>
        <dbReference type="Pfam" id="PF03217"/>
    </source>
</evidence>
<protein>
    <submittedName>
        <fullName evidence="2">BspA family leucine-rich repeat surface protein</fullName>
    </submittedName>
</protein>
<gene>
    <name evidence="2" type="ORF">C2R26_08930</name>
</gene>
<feature type="domain" description="S-layer protein C-terminal" evidence="1">
    <location>
        <begin position="510"/>
        <end position="549"/>
    </location>
</feature>
<dbReference type="Pfam" id="PF03382">
    <property type="entry name" value="DUF285"/>
    <property type="match status" value="2"/>
</dbReference>
<comment type="caution">
    <text evidence="2">The sequence shown here is derived from an EMBL/GenBank/DDBJ whole genome shotgun (WGS) entry which is preliminary data.</text>
</comment>
<proteinExistence type="predicted"/>
<name>A0A2P4R4Z1_9LACO</name>
<dbReference type="Pfam" id="PF03217">
    <property type="entry name" value="SlpA"/>
    <property type="match status" value="1"/>
</dbReference>
<dbReference type="SUPFAM" id="SSF52058">
    <property type="entry name" value="L domain-like"/>
    <property type="match status" value="1"/>
</dbReference>
<dbReference type="EMBL" id="PPWZ01000063">
    <property type="protein sequence ID" value="POH36344.1"/>
    <property type="molecule type" value="Genomic_DNA"/>
</dbReference>
<dbReference type="InterPro" id="IPR005046">
    <property type="entry name" value="DUF285"/>
</dbReference>
<sequence length="555" mass="61504">MFQDLYYLTEIDGLKNINTSKVTNMSSMFFRAKSLTNLDLSSFDTRKVTDMSGMFCETSKLTNLNLSSFDTRNVIDMNDMFSGADKLTNLNLSSFNTKNVTDMSGMFSGTSSLTDLNLSNFNTENVANMSSMFSGASKLTNLNLSNFNTSKVTGMQTMFYGMNSLSSLNVSNFDTSNVTNMQQMFAQMSNTPTTGWKLDLSSFNTKNVEDMSSMFNSSQNIASLDISNFDDRKLYSANPEPNSSLYYIFLDNTSLSKIKVGENFKLSNAYIPADDYHNLKEGQINNNTWFSYNKDNENNPRLADLTKSVLVGDLFDGKAHQYAAVPGAPYEGSKTVNIKNNLDKDGTNVTIQDSISPEYINSYLYIDAPKKSGYTASPTKIKVTATANGLVASPDEITYTAIPHTSGGGSSSSGSTSNGNIKKSIQYVTVNPDIGHANLYTFSGKLVKNRGLDHDSDWYSDEIMTLKGDHYYRVATDEWVKANNVHVYQNKNSVVETKDEPVTSLSTILGTKVTNRGLAKYTSWKSDRTVIIDRQLYYRVATGEYVSASDVNLIF</sequence>
<dbReference type="NCBIfam" id="TIGR02167">
    <property type="entry name" value="Liste_lipo_26"/>
    <property type="match status" value="8"/>
</dbReference>
<dbReference type="InterPro" id="IPR011889">
    <property type="entry name" value="Liste_lipo_26"/>
</dbReference>
<evidence type="ECO:0000313" key="2">
    <source>
        <dbReference type="EMBL" id="POH36344.1"/>
    </source>
</evidence>
<accession>A0A2P4R4Z1</accession>